<reference evidence="2" key="1">
    <citation type="submission" date="2023-07" db="EMBL/GenBank/DDBJ databases">
        <title>30 novel species of actinomycetes from the DSMZ collection.</title>
        <authorList>
            <person name="Nouioui I."/>
        </authorList>
    </citation>
    <scope>NUCLEOTIDE SEQUENCE [LARGE SCALE GENOMIC DNA]</scope>
    <source>
        <strain evidence="2">DSM 44917</strain>
    </source>
</reference>
<evidence type="ECO:0000313" key="2">
    <source>
        <dbReference type="Proteomes" id="UP001183388"/>
    </source>
</evidence>
<name>A0ABU2LEY4_9ACTN</name>
<evidence type="ECO:0000313" key="1">
    <source>
        <dbReference type="EMBL" id="MDT0310046.1"/>
    </source>
</evidence>
<dbReference type="RefSeq" id="WP_311633020.1">
    <property type="nucleotide sequence ID" value="NZ_JAVREN010000054.1"/>
</dbReference>
<protein>
    <recommendedName>
        <fullName evidence="3">DUF3148 domain-containing protein</fullName>
    </recommendedName>
</protein>
<sequence length="83" mass="9040">MSERPGRRAAPRPRGAVVVSVTADARSVLRGDELLVGGMVWTVRDITGAPGGCKWLEFANGERMLIRPYTVFWVSRRTSGVPG</sequence>
<proteinExistence type="predicted"/>
<gene>
    <name evidence="1" type="ORF">RM780_24275</name>
</gene>
<comment type="caution">
    <text evidence="1">The sequence shown here is derived from an EMBL/GenBank/DDBJ whole genome shotgun (WGS) entry which is preliminary data.</text>
</comment>
<evidence type="ECO:0008006" key="3">
    <source>
        <dbReference type="Google" id="ProtNLM"/>
    </source>
</evidence>
<dbReference type="EMBL" id="JAVREN010000054">
    <property type="protein sequence ID" value="MDT0310046.1"/>
    <property type="molecule type" value="Genomic_DNA"/>
</dbReference>
<accession>A0ABU2LEY4</accession>
<organism evidence="1 2">
    <name type="scientific">Streptomyces boetiae</name>
    <dbReference type="NCBI Taxonomy" id="3075541"/>
    <lineage>
        <taxon>Bacteria</taxon>
        <taxon>Bacillati</taxon>
        <taxon>Actinomycetota</taxon>
        <taxon>Actinomycetes</taxon>
        <taxon>Kitasatosporales</taxon>
        <taxon>Streptomycetaceae</taxon>
        <taxon>Streptomyces</taxon>
    </lineage>
</organism>
<dbReference type="Proteomes" id="UP001183388">
    <property type="component" value="Unassembled WGS sequence"/>
</dbReference>
<keyword evidence="2" id="KW-1185">Reference proteome</keyword>